<evidence type="ECO:0000313" key="2">
    <source>
        <dbReference type="Proteomes" id="UP000078561"/>
    </source>
</evidence>
<reference evidence="1" key="1">
    <citation type="submission" date="2016-04" db="EMBL/GenBank/DDBJ databases">
        <authorList>
            <person name="Evans L.H."/>
            <person name="Alamgir A."/>
            <person name="Owens N."/>
            <person name="Weber N.D."/>
            <person name="Virtaneva K."/>
            <person name="Barbian K."/>
            <person name="Babar A."/>
            <person name="Rosenke K."/>
        </authorList>
    </citation>
    <scope>NUCLEOTIDE SEQUENCE [LARGE SCALE GENOMIC DNA]</scope>
    <source>
        <strain evidence="1">CBS 101.48</strain>
    </source>
</reference>
<dbReference type="EMBL" id="LT554077">
    <property type="protein sequence ID" value="SAM03360.1"/>
    <property type="molecule type" value="Genomic_DNA"/>
</dbReference>
<accession>A0A163L155</accession>
<keyword evidence="2" id="KW-1185">Reference proteome</keyword>
<evidence type="ECO:0000313" key="1">
    <source>
        <dbReference type="EMBL" id="SAM03360.1"/>
    </source>
</evidence>
<dbReference type="Proteomes" id="UP000078561">
    <property type="component" value="Unassembled WGS sequence"/>
</dbReference>
<organism evidence="1">
    <name type="scientific">Absidia glauca</name>
    <name type="common">Pin mould</name>
    <dbReference type="NCBI Taxonomy" id="4829"/>
    <lineage>
        <taxon>Eukaryota</taxon>
        <taxon>Fungi</taxon>
        <taxon>Fungi incertae sedis</taxon>
        <taxon>Mucoromycota</taxon>
        <taxon>Mucoromycotina</taxon>
        <taxon>Mucoromycetes</taxon>
        <taxon>Mucorales</taxon>
        <taxon>Cunninghamellaceae</taxon>
        <taxon>Absidia</taxon>
    </lineage>
</organism>
<dbReference type="AlphaFoldDB" id="A0A163L155"/>
<gene>
    <name evidence="1" type="primary">ABSGL_09178.1 scaffold 10682</name>
</gene>
<proteinExistence type="predicted"/>
<protein>
    <recommendedName>
        <fullName evidence="3">DUSP domain-containing protein</fullName>
    </recommendedName>
</protein>
<dbReference type="InParanoid" id="A0A163L155"/>
<name>A0A163L155_ABSGL</name>
<dbReference type="OrthoDB" id="2288293at2759"/>
<evidence type="ECO:0008006" key="3">
    <source>
        <dbReference type="Google" id="ProtNLM"/>
    </source>
</evidence>
<sequence>MTLINCTKHSISIPASDCMEVDDPATISPACHMKLIWPFPLRAVQWDTTYSKRRCPFMQIRYLRPDACIAPSAELKICSFAPSLIVSKWHLLQIEHSRTILSVLRGLGKVDRRENLGGVNSDPAEQYKVRKLLDLWLPQMYPVSTCESITTLQQKRRYERHLRWQDSPHQIILETQGVCFVPSRWMAHWELFVEGWRTMPPEDPIDYDRWRTLTTISNDTASPTSINFSPSSSQSSDLVVVSHQTRAYLLSNYDTVGPPISEDDLKARKMYRAWQQRLDLWKSRLLA</sequence>